<dbReference type="Proteomes" id="UP000004994">
    <property type="component" value="Chromosome 6"/>
</dbReference>
<protein>
    <recommendedName>
        <fullName evidence="2">SKP1 component dimerisation domain-containing protein</fullName>
    </recommendedName>
</protein>
<dbReference type="Pfam" id="PF01466">
    <property type="entry name" value="Skp1"/>
    <property type="match status" value="1"/>
</dbReference>
<dbReference type="GO" id="GO:0006511">
    <property type="term" value="P:ubiquitin-dependent protein catabolic process"/>
    <property type="evidence" value="ECO:0007669"/>
    <property type="project" value="InterPro"/>
</dbReference>
<dbReference type="STRING" id="4081.A0A3Q7GP02"/>
<organism evidence="3">
    <name type="scientific">Solanum lycopersicum</name>
    <name type="common">Tomato</name>
    <name type="synonym">Lycopersicon esculentum</name>
    <dbReference type="NCBI Taxonomy" id="4081"/>
    <lineage>
        <taxon>Eukaryota</taxon>
        <taxon>Viridiplantae</taxon>
        <taxon>Streptophyta</taxon>
        <taxon>Embryophyta</taxon>
        <taxon>Tracheophyta</taxon>
        <taxon>Spermatophyta</taxon>
        <taxon>Magnoliopsida</taxon>
        <taxon>eudicotyledons</taxon>
        <taxon>Gunneridae</taxon>
        <taxon>Pentapetalae</taxon>
        <taxon>asterids</taxon>
        <taxon>lamiids</taxon>
        <taxon>Solanales</taxon>
        <taxon>Solanaceae</taxon>
        <taxon>Solanoideae</taxon>
        <taxon>Solaneae</taxon>
        <taxon>Solanum</taxon>
        <taxon>Solanum subgen. Lycopersicon</taxon>
    </lineage>
</organism>
<dbReference type="Gramene" id="Solyc06g009893.1.1">
    <property type="protein sequence ID" value="Solyc06g009893.1.1"/>
    <property type="gene ID" value="Solyc06g009893.1"/>
</dbReference>
<dbReference type="SUPFAM" id="SSF81382">
    <property type="entry name" value="Skp1 dimerisation domain-like"/>
    <property type="match status" value="1"/>
</dbReference>
<proteinExistence type="predicted"/>
<sequence>MTKVIKYSMKHLEDDTSVNVHHSILHVDEFDKTFVNVHYSILHALILTVNFLNELVDRIKGKTLEEICKEFDVNNDFIHEEEEDIHKENAWVFE</sequence>
<reference evidence="3" key="2">
    <citation type="submission" date="2019-01" db="UniProtKB">
        <authorList>
            <consortium name="EnsemblPlants"/>
        </authorList>
    </citation>
    <scope>IDENTIFICATION</scope>
    <source>
        <strain evidence="3">cv. Heinz 1706</strain>
    </source>
</reference>
<dbReference type="InterPro" id="IPR011333">
    <property type="entry name" value="SKP1/BTB/POZ_sf"/>
</dbReference>
<keyword evidence="4" id="KW-1185">Reference proteome</keyword>
<dbReference type="AlphaFoldDB" id="A0A3Q7GP02"/>
<evidence type="ECO:0000256" key="1">
    <source>
        <dbReference type="ARBA" id="ARBA00004906"/>
    </source>
</evidence>
<name>A0A3Q7GP02_SOLLC</name>
<dbReference type="InterPro" id="IPR016897">
    <property type="entry name" value="SKP1"/>
</dbReference>
<accession>A0A3Q7GP02</accession>
<evidence type="ECO:0000313" key="4">
    <source>
        <dbReference type="Proteomes" id="UP000004994"/>
    </source>
</evidence>
<dbReference type="PANTHER" id="PTHR11165">
    <property type="entry name" value="SKP1"/>
    <property type="match status" value="1"/>
</dbReference>
<evidence type="ECO:0000313" key="3">
    <source>
        <dbReference type="EnsemblPlants" id="Solyc06g009893.1.1"/>
    </source>
</evidence>
<dbReference type="SMR" id="A0A3Q7GP02"/>
<dbReference type="Gene3D" id="3.30.710.10">
    <property type="entry name" value="Potassium Channel Kv1.1, Chain A"/>
    <property type="match status" value="1"/>
</dbReference>
<feature type="domain" description="SKP1 component dimerisation" evidence="2">
    <location>
        <begin position="56"/>
        <end position="91"/>
    </location>
</feature>
<comment type="pathway">
    <text evidence="1">Protein modification; protein ubiquitination.</text>
</comment>
<dbReference type="InterPro" id="IPR016072">
    <property type="entry name" value="Skp1_comp_dimer"/>
</dbReference>
<dbReference type="InterPro" id="IPR036296">
    <property type="entry name" value="SKP1-like_dim_sf"/>
</dbReference>
<dbReference type="EnsemblPlants" id="Solyc06g009893.1.1">
    <property type="protein sequence ID" value="Solyc06g009893.1.1"/>
    <property type="gene ID" value="Solyc06g009893.1"/>
</dbReference>
<evidence type="ECO:0000259" key="2">
    <source>
        <dbReference type="Pfam" id="PF01466"/>
    </source>
</evidence>
<reference evidence="3" key="1">
    <citation type="journal article" date="2012" name="Nature">
        <title>The tomato genome sequence provides insights into fleshy fruit evolution.</title>
        <authorList>
            <consortium name="Tomato Genome Consortium"/>
        </authorList>
    </citation>
    <scope>NUCLEOTIDE SEQUENCE [LARGE SCALE GENOMIC DNA]</scope>
    <source>
        <strain evidence="3">cv. Heinz 1706</strain>
    </source>
</reference>
<dbReference type="InParanoid" id="A0A3Q7GP02"/>